<dbReference type="InterPro" id="IPR053144">
    <property type="entry name" value="Acetyltransferase_Butenolide"/>
</dbReference>
<dbReference type="PROSITE" id="PS51186">
    <property type="entry name" value="GNAT"/>
    <property type="match status" value="1"/>
</dbReference>
<dbReference type="EMBL" id="JAGYPE010000006">
    <property type="protein sequence ID" value="MBS4185664.1"/>
    <property type="molecule type" value="Genomic_DNA"/>
</dbReference>
<organism evidence="2">
    <name type="scientific">Neobacillus citreus</name>
    <dbReference type="NCBI Taxonomy" id="2833578"/>
    <lineage>
        <taxon>Bacteria</taxon>
        <taxon>Bacillati</taxon>
        <taxon>Bacillota</taxon>
        <taxon>Bacilli</taxon>
        <taxon>Bacillales</taxon>
        <taxon>Bacillaceae</taxon>
        <taxon>Neobacillus</taxon>
    </lineage>
</organism>
<dbReference type="Pfam" id="PF13673">
    <property type="entry name" value="Acetyltransf_10"/>
    <property type="match status" value="1"/>
</dbReference>
<dbReference type="CDD" id="cd04301">
    <property type="entry name" value="NAT_SF"/>
    <property type="match status" value="1"/>
</dbReference>
<dbReference type="Gene3D" id="3.40.630.30">
    <property type="match status" value="1"/>
</dbReference>
<feature type="domain" description="N-acetyltransferase" evidence="1">
    <location>
        <begin position="11"/>
        <end position="136"/>
    </location>
</feature>
<evidence type="ECO:0000259" key="1">
    <source>
        <dbReference type="PROSITE" id="PS51186"/>
    </source>
</evidence>
<dbReference type="AlphaFoldDB" id="A0A942YCT0"/>
<dbReference type="EC" id="2.3.1.-" evidence="2"/>
<evidence type="ECO:0000313" key="4">
    <source>
        <dbReference type="Proteomes" id="UP000677265"/>
    </source>
</evidence>
<accession>A0A942YCT0</accession>
<keyword evidence="2" id="KW-0808">Transferase</keyword>
<evidence type="ECO:0000313" key="3">
    <source>
        <dbReference type="EMBL" id="MCH6264416.1"/>
    </source>
</evidence>
<keyword evidence="4" id="KW-1185">Reference proteome</keyword>
<protein>
    <submittedName>
        <fullName evidence="2">GNAT family N-acetyltransferase</fullName>
        <ecNumber evidence="2">2.3.1.-</ecNumber>
    </submittedName>
</protein>
<name>A0A942YCT0_9BACI</name>
<dbReference type="PANTHER" id="PTHR43233">
    <property type="entry name" value="FAMILY N-ACETYLTRANSFERASE, PUTATIVE (AFU_ORTHOLOGUE AFUA_6G03350)-RELATED"/>
    <property type="match status" value="1"/>
</dbReference>
<gene>
    <name evidence="3" type="ORF">KHB02_002585</name>
    <name evidence="2" type="ORF">KHB02_30215</name>
</gene>
<evidence type="ECO:0000313" key="2">
    <source>
        <dbReference type="EMBL" id="MBS4185664.1"/>
    </source>
</evidence>
<dbReference type="PANTHER" id="PTHR43233:SF1">
    <property type="entry name" value="FAMILY N-ACETYLTRANSFERASE, PUTATIVE (AFU_ORTHOLOGUE AFUA_6G03350)-RELATED"/>
    <property type="match status" value="1"/>
</dbReference>
<keyword evidence="2" id="KW-0012">Acyltransferase</keyword>
<dbReference type="RefSeq" id="WP_213145503.1">
    <property type="nucleotide sequence ID" value="NZ_JAGYPE020000002.1"/>
</dbReference>
<dbReference type="Proteomes" id="UP000677265">
    <property type="component" value="Unassembled WGS sequence"/>
</dbReference>
<dbReference type="InterPro" id="IPR016181">
    <property type="entry name" value="Acyl_CoA_acyltransferase"/>
</dbReference>
<sequence>MNDSLQLTYKINVSISAEELSTVFKASGIKRPVDDLPRLQRMLDHADITITAWVGEKLAGVARAITDYSYCCYLSDLAVDKTYQKMGIGKELVRLLQEQIGDEVTLILLASPIAMEYYPRIGFKKIDNGYIIARQR</sequence>
<dbReference type="GO" id="GO:0016747">
    <property type="term" value="F:acyltransferase activity, transferring groups other than amino-acyl groups"/>
    <property type="evidence" value="ECO:0007669"/>
    <property type="project" value="InterPro"/>
</dbReference>
<dbReference type="InterPro" id="IPR000182">
    <property type="entry name" value="GNAT_dom"/>
</dbReference>
<dbReference type="EMBL" id="JAGYPE020000002">
    <property type="protein sequence ID" value="MCH6264416.1"/>
    <property type="molecule type" value="Genomic_DNA"/>
</dbReference>
<reference evidence="2" key="1">
    <citation type="submission" date="2021-05" db="EMBL/GenBank/DDBJ databases">
        <title>Novel Bacillus species.</title>
        <authorList>
            <person name="Liu G."/>
        </authorList>
    </citation>
    <scope>NUCLEOTIDE SEQUENCE</scope>
    <source>
        <strain evidence="2 4">FJAT-50051</strain>
    </source>
</reference>
<dbReference type="SUPFAM" id="SSF55729">
    <property type="entry name" value="Acyl-CoA N-acyltransferases (Nat)"/>
    <property type="match status" value="1"/>
</dbReference>
<comment type="caution">
    <text evidence="2">The sequence shown here is derived from an EMBL/GenBank/DDBJ whole genome shotgun (WGS) entry which is preliminary data.</text>
</comment>
<proteinExistence type="predicted"/>